<keyword evidence="11" id="KW-0221">Differentiation</keyword>
<feature type="compositionally biased region" description="Basic residues" evidence="17">
    <location>
        <begin position="1290"/>
        <end position="1301"/>
    </location>
</feature>
<dbReference type="GO" id="GO:0005634">
    <property type="term" value="C:nucleus"/>
    <property type="evidence" value="ECO:0007669"/>
    <property type="project" value="UniProtKB-SubCell"/>
</dbReference>
<dbReference type="GO" id="GO:0032259">
    <property type="term" value="P:methylation"/>
    <property type="evidence" value="ECO:0007669"/>
    <property type="project" value="UniProtKB-KW"/>
</dbReference>
<feature type="region of interest" description="Disordered" evidence="17">
    <location>
        <begin position="88"/>
        <end position="204"/>
    </location>
</feature>
<feature type="region of interest" description="Disordered" evidence="17">
    <location>
        <begin position="742"/>
        <end position="761"/>
    </location>
</feature>
<evidence type="ECO:0000313" key="22">
    <source>
        <dbReference type="Proteomes" id="UP001054837"/>
    </source>
</evidence>
<dbReference type="PROSITE" id="PS50868">
    <property type="entry name" value="POST_SET"/>
    <property type="match status" value="1"/>
</dbReference>
<keyword evidence="13" id="KW-0156">Chromatin regulator</keyword>
<keyword evidence="10" id="KW-0479">Metal-binding</keyword>
<protein>
    <recommendedName>
        <fullName evidence="3">[histone H3]-lysine(36) N-trimethyltransferase</fullName>
        <ecNumber evidence="3">2.1.1.359</ecNumber>
    </recommendedName>
</protein>
<feature type="compositionally biased region" description="Polar residues" evidence="17">
    <location>
        <begin position="120"/>
        <end position="158"/>
    </location>
</feature>
<evidence type="ECO:0000256" key="2">
    <source>
        <dbReference type="ARBA" id="ARBA00004286"/>
    </source>
</evidence>
<sequence>MSKTEMLIEEIKHSMPLNEACSPMNVVDDMDSDEIIMPLGVREIVSEMVEIISKVGSEKFFYNDNSKQESSSDNKDLPIRRSSRIKRLSVKLDSFDKKGNTKKSKTTKDSESKSKDENFALNNEEMSPQNDNISSKSYDQVTNVKSETLSDSNISNMSDETKNQKGNKRVKKRQLSKSEKEKKDNSKNDKKKTSTRRKKQMTDAVENSINEVIDDVVNSSLTCENSELMPENISVTSSSLIPCSVVVDNMNYANPVPDTVSDSTKQEDIQSHECKDKFSENSNLKPVKVKSRWWRSSELEGVLNTESTIPVVESAEFTTDSEISVTELATQTPINESKKETEDQNGSIQKETYKELSSDIISTKEKPDYEHIDENIYRFAKKKSKIKKQVRRMVCDCTLTKEEIEYGMLGCKAECLNRLLMIECGSRCPLGDACSNKRFQKKQNMKAEIIKTEKKGWGLRALEDISADDFILEFVGEVLNHKEYRQRVKLYAKEKNVHSYFMALKTDEILDATYKGNWSRFINHSCDPNCETQKWTVNGELRVGVFAKRRISAGEEFTLDYQFQRYGREAQKCFCGADICSGYIGNGKQISIDAYSSAKSGPTKRKKGVDDKKRELEDMAVRKNNVLVLEEEIEKLNSNVGLRNREETLKLARLMVRADENNTRHQLLDIIIKTEEQACLRLFLDYHGLPLLWSWMTDTVELDLKAKILQVLTLLPVSNKTMLLDSKVMSVVEKWVEEFSNKPMETNKPSEQQSDENPQPLIKKFKNIEFSDSETDSSGSHNTNDNISENSSVAIENNFKEMLTSEISSSEPLIENKSPNDSQDTKVEIKKDDPNLNLKTSIFTKGAELLNNWKNLKEVFRIPRLEQQKRKEDELEADHNIHVCAKTEEKKPEVEFTGDQIQVLISGKTPSFSDNLRIFEYENPDVNYKMDDRSRNNNKMKKRAFIPKMQMEDLSQRKPKEDSDSPLDGASPSISSSSPVMQSSNRPALLPTPNFVNQPPVSFPPPINTGAPLPHLEQTPPAIYPPPIVYPPSQIQFVNTAAPPPLLTHPPTSMPPPSVVIPQAVPLLPPNVNIPPCQSVNTGLPPIPSAFQLPPSSAVVNYPPGPGTYNTQNQPPYYFMQHPPAVPNSVSPATFTETVAAPVTPMHVQPANPLQIQQSSIPVQSSAPLSIQPASSLPMQVPVLSVQPTTSLTVQAGTPLSVPVATVSSTDTTPVQAASPIIIEKSKPVKLPKLWRSAKDSEGNVITQWDPPDMDEAENESEDENDDSESEESESSDTPTYDEPKNFDKHSKRKSKKKKTTKVGADTTVNSNVRPEVAKKIKELFRTKMSSYIVHCLNAYRKSECKLGRITNNEDFKYLARKLTHYTMTKELKQCKNVEDLECNECVMHKAKDFIKKYMSKYGTIYSRKEKFSPPEA</sequence>
<feature type="compositionally biased region" description="Polar residues" evidence="17">
    <location>
        <begin position="807"/>
        <end position="822"/>
    </location>
</feature>
<evidence type="ECO:0000256" key="6">
    <source>
        <dbReference type="ARBA" id="ARBA00022553"/>
    </source>
</evidence>
<dbReference type="Pfam" id="PF17907">
    <property type="entry name" value="AWS"/>
    <property type="match status" value="1"/>
</dbReference>
<gene>
    <name evidence="21" type="primary">Setd2</name>
    <name evidence="21" type="ORF">CDAR_614612</name>
</gene>
<dbReference type="SUPFAM" id="SSF82199">
    <property type="entry name" value="SET domain"/>
    <property type="match status" value="1"/>
</dbReference>
<dbReference type="GO" id="GO:0005694">
    <property type="term" value="C:chromosome"/>
    <property type="evidence" value="ECO:0007669"/>
    <property type="project" value="UniProtKB-SubCell"/>
</dbReference>
<dbReference type="GO" id="GO:0030154">
    <property type="term" value="P:cell differentiation"/>
    <property type="evidence" value="ECO:0007669"/>
    <property type="project" value="UniProtKB-KW"/>
</dbReference>
<evidence type="ECO:0000313" key="21">
    <source>
        <dbReference type="EMBL" id="GIY58906.1"/>
    </source>
</evidence>
<organism evidence="21 22">
    <name type="scientific">Caerostris darwini</name>
    <dbReference type="NCBI Taxonomy" id="1538125"/>
    <lineage>
        <taxon>Eukaryota</taxon>
        <taxon>Metazoa</taxon>
        <taxon>Ecdysozoa</taxon>
        <taxon>Arthropoda</taxon>
        <taxon>Chelicerata</taxon>
        <taxon>Arachnida</taxon>
        <taxon>Araneae</taxon>
        <taxon>Araneomorphae</taxon>
        <taxon>Entelegynae</taxon>
        <taxon>Araneoidea</taxon>
        <taxon>Araneidae</taxon>
        <taxon>Caerostris</taxon>
    </lineage>
</organism>
<feature type="compositionally biased region" description="Low complexity" evidence="17">
    <location>
        <begin position="966"/>
        <end position="987"/>
    </location>
</feature>
<dbReference type="InterPro" id="IPR003616">
    <property type="entry name" value="Post-SET_dom"/>
</dbReference>
<dbReference type="GO" id="GO:0006355">
    <property type="term" value="P:regulation of DNA-templated transcription"/>
    <property type="evidence" value="ECO:0007669"/>
    <property type="project" value="InterPro"/>
</dbReference>
<evidence type="ECO:0000256" key="13">
    <source>
        <dbReference type="ARBA" id="ARBA00022853"/>
    </source>
</evidence>
<feature type="region of interest" description="Disordered" evidence="17">
    <location>
        <begin position="927"/>
        <end position="1019"/>
    </location>
</feature>
<dbReference type="InterPro" id="IPR046341">
    <property type="entry name" value="SET_dom_sf"/>
</dbReference>
<evidence type="ECO:0000256" key="10">
    <source>
        <dbReference type="ARBA" id="ARBA00022723"/>
    </source>
</evidence>
<feature type="compositionally biased region" description="Basic and acidic residues" evidence="17">
    <location>
        <begin position="66"/>
        <end position="79"/>
    </location>
</feature>
<evidence type="ECO:0000259" key="18">
    <source>
        <dbReference type="PROSITE" id="PS50280"/>
    </source>
</evidence>
<dbReference type="InterPro" id="IPR042294">
    <property type="entry name" value="SETD2_animal"/>
</dbReference>
<dbReference type="CDD" id="cd19172">
    <property type="entry name" value="SET_SETD2"/>
    <property type="match status" value="1"/>
</dbReference>
<evidence type="ECO:0000256" key="15">
    <source>
        <dbReference type="ARBA" id="ARBA00023163"/>
    </source>
</evidence>
<dbReference type="PROSITE" id="PS50280">
    <property type="entry name" value="SET"/>
    <property type="match status" value="1"/>
</dbReference>
<keyword evidence="12" id="KW-0862">Zinc</keyword>
<reference evidence="21 22" key="1">
    <citation type="submission" date="2021-06" db="EMBL/GenBank/DDBJ databases">
        <title>Caerostris darwini draft genome.</title>
        <authorList>
            <person name="Kono N."/>
            <person name="Arakawa K."/>
        </authorList>
    </citation>
    <scope>NUCLEOTIDE SEQUENCE [LARGE SCALE GENOMIC DNA]</scope>
</reference>
<feature type="domain" description="AWS" evidence="20">
    <location>
        <begin position="390"/>
        <end position="443"/>
    </location>
</feature>
<feature type="compositionally biased region" description="Basic residues" evidence="17">
    <location>
        <begin position="936"/>
        <end position="945"/>
    </location>
</feature>
<evidence type="ECO:0000256" key="5">
    <source>
        <dbReference type="ARBA" id="ARBA00022473"/>
    </source>
</evidence>
<evidence type="ECO:0000256" key="3">
    <source>
        <dbReference type="ARBA" id="ARBA00012178"/>
    </source>
</evidence>
<dbReference type="InterPro" id="IPR006560">
    <property type="entry name" value="AWS_dom"/>
</dbReference>
<dbReference type="Pfam" id="PF00856">
    <property type="entry name" value="SET"/>
    <property type="match status" value="1"/>
</dbReference>
<dbReference type="InterPro" id="IPR013257">
    <property type="entry name" value="SRI"/>
</dbReference>
<keyword evidence="16" id="KW-0539">Nucleus</keyword>
<dbReference type="InterPro" id="IPR038190">
    <property type="entry name" value="SRI_sf"/>
</dbReference>
<feature type="compositionally biased region" description="Basic residues" evidence="17">
    <location>
        <begin position="165"/>
        <end position="175"/>
    </location>
</feature>
<evidence type="ECO:0000256" key="14">
    <source>
        <dbReference type="ARBA" id="ARBA00023015"/>
    </source>
</evidence>
<keyword evidence="22" id="KW-1185">Reference proteome</keyword>
<dbReference type="SMART" id="SM00317">
    <property type="entry name" value="SET"/>
    <property type="match status" value="1"/>
</dbReference>
<evidence type="ECO:0000256" key="17">
    <source>
        <dbReference type="SAM" id="MobiDB-lite"/>
    </source>
</evidence>
<dbReference type="InterPro" id="IPR044437">
    <property type="entry name" value="SETD2/Set2_SET"/>
</dbReference>
<feature type="domain" description="Post-SET" evidence="19">
    <location>
        <begin position="569"/>
        <end position="585"/>
    </location>
</feature>
<evidence type="ECO:0000256" key="1">
    <source>
        <dbReference type="ARBA" id="ARBA00004123"/>
    </source>
</evidence>
<dbReference type="PROSITE" id="PS51215">
    <property type="entry name" value="AWS"/>
    <property type="match status" value="1"/>
</dbReference>
<keyword evidence="4" id="KW-0158">Chromosome</keyword>
<keyword evidence="7" id="KW-0489">Methyltransferase</keyword>
<keyword evidence="15" id="KW-0804">Transcription</keyword>
<proteinExistence type="predicted"/>
<feature type="compositionally biased region" description="Basic and acidic residues" evidence="17">
    <location>
        <begin position="176"/>
        <end position="192"/>
    </location>
</feature>
<dbReference type="EMBL" id="BPLQ01011568">
    <property type="protein sequence ID" value="GIY58906.1"/>
    <property type="molecule type" value="Genomic_DNA"/>
</dbReference>
<feature type="compositionally biased region" description="Polar residues" evidence="17">
    <location>
        <begin position="743"/>
        <end position="757"/>
    </location>
</feature>
<comment type="subcellular location">
    <subcellularLocation>
        <location evidence="2">Chromosome</location>
    </subcellularLocation>
    <subcellularLocation>
        <location evidence="1">Nucleus</location>
    </subcellularLocation>
</comment>
<feature type="compositionally biased region" description="Acidic residues" evidence="17">
    <location>
        <begin position="1252"/>
        <end position="1275"/>
    </location>
</feature>
<dbReference type="Gene3D" id="1.10.1740.100">
    <property type="entry name" value="Set2, Rpb1 interacting domain"/>
    <property type="match status" value="1"/>
</dbReference>
<evidence type="ECO:0000256" key="7">
    <source>
        <dbReference type="ARBA" id="ARBA00022603"/>
    </source>
</evidence>
<feature type="domain" description="SET" evidence="18">
    <location>
        <begin position="445"/>
        <end position="562"/>
    </location>
</feature>
<accession>A0AAV4UMG1</accession>
<comment type="caution">
    <text evidence="21">The sequence shown here is derived from an EMBL/GenBank/DDBJ whole genome shotgun (WGS) entry which is preliminary data.</text>
</comment>
<dbReference type="PANTHER" id="PTHR46711:SF1">
    <property type="entry name" value="HISTONE-LYSINE N-METHYLTRANSFERASE SETD2"/>
    <property type="match status" value="1"/>
</dbReference>
<feature type="region of interest" description="Disordered" evidence="17">
    <location>
        <begin position="64"/>
        <end position="83"/>
    </location>
</feature>
<evidence type="ECO:0000256" key="11">
    <source>
        <dbReference type="ARBA" id="ARBA00022782"/>
    </source>
</evidence>
<evidence type="ECO:0000259" key="20">
    <source>
        <dbReference type="PROSITE" id="PS51215"/>
    </source>
</evidence>
<evidence type="ECO:0000256" key="16">
    <source>
        <dbReference type="ARBA" id="ARBA00023242"/>
    </source>
</evidence>
<keyword evidence="6" id="KW-0597">Phosphoprotein</keyword>
<evidence type="ECO:0000256" key="4">
    <source>
        <dbReference type="ARBA" id="ARBA00022454"/>
    </source>
</evidence>
<dbReference type="FunFam" id="2.170.270.10:FF:000016">
    <property type="entry name" value="Histone-lysine N-methyltransferase"/>
    <property type="match status" value="1"/>
</dbReference>
<keyword evidence="8" id="KW-0808">Transferase</keyword>
<dbReference type="Pfam" id="PF08236">
    <property type="entry name" value="SRI"/>
    <property type="match status" value="1"/>
</dbReference>
<keyword evidence="14" id="KW-0805">Transcription regulation</keyword>
<keyword evidence="5" id="KW-0217">Developmental protein</keyword>
<dbReference type="PANTHER" id="PTHR46711">
    <property type="entry name" value="HISTONE-LYSINE N-METHYLTRANSFERASE SETD2"/>
    <property type="match status" value="1"/>
</dbReference>
<dbReference type="GO" id="GO:0140955">
    <property type="term" value="F:histone H3K36 trimethyltransferase activity"/>
    <property type="evidence" value="ECO:0007669"/>
    <property type="project" value="UniProtKB-EC"/>
</dbReference>
<dbReference type="Proteomes" id="UP001054837">
    <property type="component" value="Unassembled WGS sequence"/>
</dbReference>
<evidence type="ECO:0000256" key="12">
    <source>
        <dbReference type="ARBA" id="ARBA00022833"/>
    </source>
</evidence>
<name>A0AAV4UMG1_9ARAC</name>
<evidence type="ECO:0000256" key="9">
    <source>
        <dbReference type="ARBA" id="ARBA00022691"/>
    </source>
</evidence>
<dbReference type="EC" id="2.1.1.359" evidence="3"/>
<feature type="region of interest" description="Disordered" evidence="17">
    <location>
        <begin position="807"/>
        <end position="827"/>
    </location>
</feature>
<dbReference type="InterPro" id="IPR001214">
    <property type="entry name" value="SET_dom"/>
</dbReference>
<evidence type="ECO:0000259" key="19">
    <source>
        <dbReference type="PROSITE" id="PS50868"/>
    </source>
</evidence>
<feature type="compositionally biased region" description="Basic and acidic residues" evidence="17">
    <location>
        <begin position="106"/>
        <end position="118"/>
    </location>
</feature>
<dbReference type="Gene3D" id="2.170.270.10">
    <property type="entry name" value="SET domain"/>
    <property type="match status" value="1"/>
</dbReference>
<evidence type="ECO:0000256" key="8">
    <source>
        <dbReference type="ARBA" id="ARBA00022679"/>
    </source>
</evidence>
<keyword evidence="9" id="KW-0949">S-adenosyl-L-methionine</keyword>
<feature type="compositionally biased region" description="Basic and acidic residues" evidence="17">
    <location>
        <begin position="950"/>
        <end position="963"/>
    </location>
</feature>
<dbReference type="GO" id="GO:0046872">
    <property type="term" value="F:metal ion binding"/>
    <property type="evidence" value="ECO:0007669"/>
    <property type="project" value="UniProtKB-KW"/>
</dbReference>
<dbReference type="SMART" id="SM00570">
    <property type="entry name" value="AWS"/>
    <property type="match status" value="1"/>
</dbReference>
<feature type="region of interest" description="Disordered" evidence="17">
    <location>
        <begin position="1242"/>
        <end position="1307"/>
    </location>
</feature>